<dbReference type="SUPFAM" id="SSF52172">
    <property type="entry name" value="CheY-like"/>
    <property type="match status" value="1"/>
</dbReference>
<dbReference type="EMBL" id="JABEOU010000064">
    <property type="protein sequence ID" value="NNG59911.1"/>
    <property type="molecule type" value="Genomic_DNA"/>
</dbReference>
<dbReference type="Gene3D" id="1.10.10.10">
    <property type="entry name" value="Winged helix-like DNA-binding domain superfamily/Winged helix DNA-binding domain"/>
    <property type="match status" value="1"/>
</dbReference>
<dbReference type="Proteomes" id="UP000550136">
    <property type="component" value="Unassembled WGS sequence"/>
</dbReference>
<dbReference type="GO" id="GO:0003677">
    <property type="term" value="F:DNA binding"/>
    <property type="evidence" value="ECO:0007669"/>
    <property type="project" value="UniProtKB-KW"/>
</dbReference>
<dbReference type="PANTHER" id="PTHR45566:SF1">
    <property type="entry name" value="HTH-TYPE TRANSCRIPTIONAL REGULATOR YHJB-RELATED"/>
    <property type="match status" value="1"/>
</dbReference>
<evidence type="ECO:0000313" key="7">
    <source>
        <dbReference type="EMBL" id="QPT10665.1"/>
    </source>
</evidence>
<evidence type="ECO:0000256" key="1">
    <source>
        <dbReference type="ARBA" id="ARBA00022553"/>
    </source>
</evidence>
<organism evidence="6 8">
    <name type="scientific">Sphingomonas paucimobilis</name>
    <name type="common">Pseudomonas paucimobilis</name>
    <dbReference type="NCBI Taxonomy" id="13689"/>
    <lineage>
        <taxon>Bacteria</taxon>
        <taxon>Pseudomonadati</taxon>
        <taxon>Pseudomonadota</taxon>
        <taxon>Alphaproteobacteria</taxon>
        <taxon>Sphingomonadales</taxon>
        <taxon>Sphingomonadaceae</taxon>
        <taxon>Sphingomonas</taxon>
    </lineage>
</organism>
<dbReference type="PROSITE" id="PS50110">
    <property type="entry name" value="RESPONSE_REGULATORY"/>
    <property type="match status" value="1"/>
</dbReference>
<dbReference type="InterPro" id="IPR011006">
    <property type="entry name" value="CheY-like_superfamily"/>
</dbReference>
<dbReference type="PANTHER" id="PTHR45566">
    <property type="entry name" value="HTH-TYPE TRANSCRIPTIONAL REGULATOR YHJB-RELATED"/>
    <property type="match status" value="1"/>
</dbReference>
<dbReference type="InterPro" id="IPR036388">
    <property type="entry name" value="WH-like_DNA-bd_sf"/>
</dbReference>
<feature type="modified residue" description="4-aspartylphosphate" evidence="3">
    <location>
        <position position="57"/>
    </location>
</feature>
<accession>A0A411LNB7</accession>
<dbReference type="Gene3D" id="3.40.50.2300">
    <property type="match status" value="1"/>
</dbReference>
<dbReference type="GO" id="GO:0000160">
    <property type="term" value="P:phosphorelay signal transduction system"/>
    <property type="evidence" value="ECO:0007669"/>
    <property type="project" value="InterPro"/>
</dbReference>
<evidence type="ECO:0000256" key="3">
    <source>
        <dbReference type="PROSITE-ProRule" id="PRU00169"/>
    </source>
</evidence>
<keyword evidence="2" id="KW-0238">DNA-binding</keyword>
<proteinExistence type="predicted"/>
<name>A0A411LNB7_SPHPI</name>
<dbReference type="Pfam" id="PF00072">
    <property type="entry name" value="Response_reg"/>
    <property type="match status" value="1"/>
</dbReference>
<dbReference type="InterPro" id="IPR051015">
    <property type="entry name" value="EvgA-like"/>
</dbReference>
<dbReference type="GO" id="GO:0006355">
    <property type="term" value="P:regulation of DNA-templated transcription"/>
    <property type="evidence" value="ECO:0007669"/>
    <property type="project" value="InterPro"/>
</dbReference>
<dbReference type="PRINTS" id="PR00038">
    <property type="entry name" value="HTHLUXR"/>
</dbReference>
<dbReference type="AlphaFoldDB" id="A0A411LNB7"/>
<dbReference type="CDD" id="cd06170">
    <property type="entry name" value="LuxR_C_like"/>
    <property type="match status" value="1"/>
</dbReference>
<dbReference type="PROSITE" id="PS50043">
    <property type="entry name" value="HTH_LUXR_2"/>
    <property type="match status" value="1"/>
</dbReference>
<dbReference type="CDD" id="cd17535">
    <property type="entry name" value="REC_NarL-like"/>
    <property type="match status" value="1"/>
</dbReference>
<evidence type="ECO:0000313" key="8">
    <source>
        <dbReference type="Proteomes" id="UP000550136"/>
    </source>
</evidence>
<evidence type="ECO:0000313" key="6">
    <source>
        <dbReference type="EMBL" id="NNG59911.1"/>
    </source>
</evidence>
<dbReference type="InterPro" id="IPR016032">
    <property type="entry name" value="Sig_transdc_resp-reg_C-effctor"/>
</dbReference>
<dbReference type="SMART" id="SM00421">
    <property type="entry name" value="HTH_LUXR"/>
    <property type="match status" value="1"/>
</dbReference>
<dbReference type="SMART" id="SM00448">
    <property type="entry name" value="REC"/>
    <property type="match status" value="1"/>
</dbReference>
<feature type="domain" description="Response regulatory" evidence="5">
    <location>
        <begin position="4"/>
        <end position="122"/>
    </location>
</feature>
<dbReference type="OrthoDB" id="9814495at2"/>
<dbReference type="RefSeq" id="WP_037568550.1">
    <property type="nucleotide sequence ID" value="NZ_AP023323.1"/>
</dbReference>
<feature type="domain" description="HTH luxR-type" evidence="4">
    <location>
        <begin position="138"/>
        <end position="203"/>
    </location>
</feature>
<evidence type="ECO:0000259" key="4">
    <source>
        <dbReference type="PROSITE" id="PS50043"/>
    </source>
</evidence>
<dbReference type="InterPro" id="IPR058245">
    <property type="entry name" value="NreC/VraR/RcsB-like_REC"/>
</dbReference>
<evidence type="ECO:0000259" key="5">
    <source>
        <dbReference type="PROSITE" id="PS50110"/>
    </source>
</evidence>
<dbReference type="EMBL" id="CP065713">
    <property type="protein sequence ID" value="QPT10665.1"/>
    <property type="molecule type" value="Genomic_DNA"/>
</dbReference>
<keyword evidence="1 3" id="KW-0597">Phosphoprotein</keyword>
<evidence type="ECO:0000256" key="2">
    <source>
        <dbReference type="ARBA" id="ARBA00023125"/>
    </source>
</evidence>
<dbReference type="Pfam" id="PF00196">
    <property type="entry name" value="GerE"/>
    <property type="match status" value="1"/>
</dbReference>
<dbReference type="GeneID" id="78528746"/>
<dbReference type="InterPro" id="IPR000792">
    <property type="entry name" value="Tscrpt_reg_LuxR_C"/>
</dbReference>
<gene>
    <name evidence="6" type="ORF">HKX06_21470</name>
    <name evidence="7" type="ORF">I6G38_10425</name>
</gene>
<sequence length="211" mass="21849">MTRKILIADDHPLFRQALGIAVSRIAPDADVVEAGTLDRAGAVVREAGEDLALILLDLNMPGAVGYSAVALLHAEVPAVPILVISSADLAAARPQVARFGAVGFLGKDESLQTIETAIGAALAGERMAIDTSAADHDIAERVASLTPTQLRVLIGVLAGRLNKQIAFDLSISEATVKTHMTSVLRKLNVGNRTQAALAARALGLETAGHGV</sequence>
<protein>
    <submittedName>
        <fullName evidence="6">Response regulator transcription factor</fullName>
    </submittedName>
</protein>
<dbReference type="SUPFAM" id="SSF46894">
    <property type="entry name" value="C-terminal effector domain of the bipartite response regulators"/>
    <property type="match status" value="1"/>
</dbReference>
<evidence type="ECO:0000313" key="9">
    <source>
        <dbReference type="Proteomes" id="UP000594836"/>
    </source>
</evidence>
<reference evidence="7 9" key="2">
    <citation type="submission" date="2020-12" db="EMBL/GenBank/DDBJ databases">
        <title>FDA dAtabase for Regulatory Grade micrObial Sequences (FDA-ARGOS): Supporting development and validation of Infectious Disease Dx tests.</title>
        <authorList>
            <person name="Sproer C."/>
            <person name="Gronow S."/>
            <person name="Severitt S."/>
            <person name="Schroder I."/>
            <person name="Tallon L."/>
            <person name="Sadzewicz L."/>
            <person name="Zhao X."/>
            <person name="Boylan J."/>
            <person name="Ott S."/>
            <person name="Bowen H."/>
            <person name="Vavikolanu K."/>
            <person name="Mehta A."/>
            <person name="Aluvathingal J."/>
            <person name="Nadendla S."/>
            <person name="Lowell S."/>
            <person name="Myers T."/>
            <person name="Yan Y."/>
            <person name="Sichtig H."/>
        </authorList>
    </citation>
    <scope>NUCLEOTIDE SEQUENCE [LARGE SCALE GENOMIC DNA]</scope>
    <source>
        <strain evidence="7 9">FDAARGOS_881</strain>
    </source>
</reference>
<dbReference type="PROSITE" id="PS00622">
    <property type="entry name" value="HTH_LUXR_1"/>
    <property type="match status" value="1"/>
</dbReference>
<dbReference type="Proteomes" id="UP000594836">
    <property type="component" value="Chromosome"/>
</dbReference>
<dbReference type="InterPro" id="IPR001789">
    <property type="entry name" value="Sig_transdc_resp-reg_receiver"/>
</dbReference>
<reference evidence="6 8" key="1">
    <citation type="submission" date="2020-05" db="EMBL/GenBank/DDBJ databases">
        <title>Draft Genome Sequences of Sphingomonas sp. Isolated from the International Space Station.</title>
        <authorList>
            <person name="Bijlani S."/>
            <person name="Singh N.K."/>
            <person name="Mason C.E."/>
            <person name="Wang C.C."/>
            <person name="Venkateswaran K."/>
        </authorList>
    </citation>
    <scope>NUCLEOTIDE SEQUENCE [LARGE SCALE GENOMIC DNA]</scope>
    <source>
        <strain evidence="6 8">FKI-L5-BR-P1</strain>
    </source>
</reference>